<dbReference type="PROSITE" id="PS01124">
    <property type="entry name" value="HTH_ARAC_FAMILY_2"/>
    <property type="match status" value="1"/>
</dbReference>
<evidence type="ECO:0000256" key="2">
    <source>
        <dbReference type="ARBA" id="ARBA00023125"/>
    </source>
</evidence>
<accession>A0ABW5DYV6</accession>
<keyword evidence="3" id="KW-0804">Transcription</keyword>
<dbReference type="SMART" id="SM00342">
    <property type="entry name" value="HTH_ARAC"/>
    <property type="match status" value="1"/>
</dbReference>
<keyword evidence="6" id="KW-1185">Reference proteome</keyword>
<comment type="caution">
    <text evidence="5">The sequence shown here is derived from an EMBL/GenBank/DDBJ whole genome shotgun (WGS) entry which is preliminary data.</text>
</comment>
<dbReference type="Proteomes" id="UP001597297">
    <property type="component" value="Unassembled WGS sequence"/>
</dbReference>
<dbReference type="InterPro" id="IPR050204">
    <property type="entry name" value="AraC_XylS_family_regulators"/>
</dbReference>
<sequence>MKDASFFEKHQLLDHGEGLFDHLPGFLFFVKDINFKFVSVNQRLADKLGAPCPEAVLGKSDHDFCPPSQAEIYAKDDRQIVETKQPMYNKVELVPRGKGFVDWSTTTKIPLFNRKGEVVGIAGTTRPFSTGTSAIDIHSELGAPLRAMHERFAESLKIPELAKIANLSVSAFERKFKKQLEMTPRQYIRHLRVHDACYKLSHTDSPLAEISASCGYVDQSHFSREFSRIINETPLQYRKRHRANPGK</sequence>
<keyword evidence="2" id="KW-0238">DNA-binding</keyword>
<dbReference type="Pfam" id="PF12833">
    <property type="entry name" value="HTH_18"/>
    <property type="match status" value="1"/>
</dbReference>
<dbReference type="Pfam" id="PF08448">
    <property type="entry name" value="PAS_4"/>
    <property type="match status" value="1"/>
</dbReference>
<evidence type="ECO:0000259" key="4">
    <source>
        <dbReference type="PROSITE" id="PS01124"/>
    </source>
</evidence>
<organism evidence="5 6">
    <name type="scientific">Rubritalea spongiae</name>
    <dbReference type="NCBI Taxonomy" id="430797"/>
    <lineage>
        <taxon>Bacteria</taxon>
        <taxon>Pseudomonadati</taxon>
        <taxon>Verrucomicrobiota</taxon>
        <taxon>Verrucomicrobiia</taxon>
        <taxon>Verrucomicrobiales</taxon>
        <taxon>Rubritaleaceae</taxon>
        <taxon>Rubritalea</taxon>
    </lineage>
</organism>
<reference evidence="6" key="1">
    <citation type="journal article" date="2019" name="Int. J. Syst. Evol. Microbiol.">
        <title>The Global Catalogue of Microorganisms (GCM) 10K type strain sequencing project: providing services to taxonomists for standard genome sequencing and annotation.</title>
        <authorList>
            <consortium name="The Broad Institute Genomics Platform"/>
            <consortium name="The Broad Institute Genome Sequencing Center for Infectious Disease"/>
            <person name="Wu L."/>
            <person name="Ma J."/>
        </authorList>
    </citation>
    <scope>NUCLEOTIDE SEQUENCE [LARGE SCALE GENOMIC DNA]</scope>
    <source>
        <strain evidence="6">JCM 16545</strain>
    </source>
</reference>
<dbReference type="Gene3D" id="3.30.450.20">
    <property type="entry name" value="PAS domain"/>
    <property type="match status" value="1"/>
</dbReference>
<dbReference type="SUPFAM" id="SSF46689">
    <property type="entry name" value="Homeodomain-like"/>
    <property type="match status" value="2"/>
</dbReference>
<dbReference type="SUPFAM" id="SSF55785">
    <property type="entry name" value="PYP-like sensor domain (PAS domain)"/>
    <property type="match status" value="1"/>
</dbReference>
<dbReference type="InterPro" id="IPR009057">
    <property type="entry name" value="Homeodomain-like_sf"/>
</dbReference>
<keyword evidence="1" id="KW-0805">Transcription regulation</keyword>
<dbReference type="EMBL" id="JBHUJC010000003">
    <property type="protein sequence ID" value="MFD2275261.1"/>
    <property type="molecule type" value="Genomic_DNA"/>
</dbReference>
<proteinExistence type="predicted"/>
<dbReference type="InterPro" id="IPR035965">
    <property type="entry name" value="PAS-like_dom_sf"/>
</dbReference>
<dbReference type="InterPro" id="IPR018060">
    <property type="entry name" value="HTH_AraC"/>
</dbReference>
<dbReference type="PANTHER" id="PTHR46796">
    <property type="entry name" value="HTH-TYPE TRANSCRIPTIONAL ACTIVATOR RHAS-RELATED"/>
    <property type="match status" value="1"/>
</dbReference>
<evidence type="ECO:0000256" key="1">
    <source>
        <dbReference type="ARBA" id="ARBA00023015"/>
    </source>
</evidence>
<dbReference type="PANTHER" id="PTHR46796:SF13">
    <property type="entry name" value="HTH-TYPE TRANSCRIPTIONAL ACTIVATOR RHAS"/>
    <property type="match status" value="1"/>
</dbReference>
<dbReference type="Gene3D" id="1.10.10.60">
    <property type="entry name" value="Homeodomain-like"/>
    <property type="match status" value="1"/>
</dbReference>
<feature type="domain" description="HTH araC/xylS-type" evidence="4">
    <location>
        <begin position="142"/>
        <end position="240"/>
    </location>
</feature>
<dbReference type="InterPro" id="IPR020449">
    <property type="entry name" value="Tscrpt_reg_AraC-type_HTH"/>
</dbReference>
<dbReference type="InterPro" id="IPR013656">
    <property type="entry name" value="PAS_4"/>
</dbReference>
<dbReference type="RefSeq" id="WP_377095016.1">
    <property type="nucleotide sequence ID" value="NZ_JBHSJM010000001.1"/>
</dbReference>
<dbReference type="PRINTS" id="PR00032">
    <property type="entry name" value="HTHARAC"/>
</dbReference>
<evidence type="ECO:0000313" key="5">
    <source>
        <dbReference type="EMBL" id="MFD2275261.1"/>
    </source>
</evidence>
<protein>
    <submittedName>
        <fullName evidence="5">Helix-turn-helix domain-containing protein</fullName>
    </submittedName>
</protein>
<dbReference type="InterPro" id="IPR018062">
    <property type="entry name" value="HTH_AraC-typ_CS"/>
</dbReference>
<evidence type="ECO:0000313" key="6">
    <source>
        <dbReference type="Proteomes" id="UP001597297"/>
    </source>
</evidence>
<dbReference type="PROSITE" id="PS00041">
    <property type="entry name" value="HTH_ARAC_FAMILY_1"/>
    <property type="match status" value="1"/>
</dbReference>
<evidence type="ECO:0000256" key="3">
    <source>
        <dbReference type="ARBA" id="ARBA00023163"/>
    </source>
</evidence>
<name>A0ABW5DYV6_9BACT</name>
<gene>
    <name evidence="5" type="ORF">ACFSQZ_02165</name>
</gene>